<dbReference type="GeneID" id="106814457"/>
<keyword evidence="1" id="KW-0732">Signal</keyword>
<name>A0ABM1EPZ1_PRICU</name>
<evidence type="ECO:0000313" key="2">
    <source>
        <dbReference type="Proteomes" id="UP000695022"/>
    </source>
</evidence>
<proteinExistence type="predicted"/>
<dbReference type="Proteomes" id="UP000695022">
    <property type="component" value="Unplaced"/>
</dbReference>
<sequence length="111" mass="12515">MVSLSFSSIVTFVLIALISVLIAADGTVAQWRPNTRYGKRSDDFPAGLTVYENDIVRRWDPQTRYGKRADFDTESKLNIAGVTNQDDNVSDESFSCVHTGVENLYRCFRKS</sequence>
<evidence type="ECO:0000256" key="1">
    <source>
        <dbReference type="SAM" id="SignalP"/>
    </source>
</evidence>
<dbReference type="RefSeq" id="XP_014674262.1">
    <property type="nucleotide sequence ID" value="XM_014818776.1"/>
</dbReference>
<protein>
    <submittedName>
        <fullName evidence="3">Uncharacterized protein LOC106814457</fullName>
    </submittedName>
</protein>
<keyword evidence="2" id="KW-1185">Reference proteome</keyword>
<feature type="chain" id="PRO_5047082846" evidence="1">
    <location>
        <begin position="30"/>
        <end position="111"/>
    </location>
</feature>
<feature type="signal peptide" evidence="1">
    <location>
        <begin position="1"/>
        <end position="29"/>
    </location>
</feature>
<evidence type="ECO:0000313" key="3">
    <source>
        <dbReference type="RefSeq" id="XP_014674262.1"/>
    </source>
</evidence>
<accession>A0ABM1EPZ1</accession>
<gene>
    <name evidence="3" type="primary">LOC106814457</name>
</gene>
<organism evidence="2 3">
    <name type="scientific">Priapulus caudatus</name>
    <name type="common">Priapulid worm</name>
    <dbReference type="NCBI Taxonomy" id="37621"/>
    <lineage>
        <taxon>Eukaryota</taxon>
        <taxon>Metazoa</taxon>
        <taxon>Ecdysozoa</taxon>
        <taxon>Scalidophora</taxon>
        <taxon>Priapulida</taxon>
        <taxon>Priapulimorpha</taxon>
        <taxon>Priapulimorphida</taxon>
        <taxon>Priapulidae</taxon>
        <taxon>Priapulus</taxon>
    </lineage>
</organism>
<reference evidence="3" key="1">
    <citation type="submission" date="2025-08" db="UniProtKB">
        <authorList>
            <consortium name="RefSeq"/>
        </authorList>
    </citation>
    <scope>IDENTIFICATION</scope>
</reference>